<organism evidence="1">
    <name type="scientific">Lotus japonicus</name>
    <name type="common">Lotus corniculatus var. japonicus</name>
    <dbReference type="NCBI Taxonomy" id="34305"/>
    <lineage>
        <taxon>Eukaryota</taxon>
        <taxon>Viridiplantae</taxon>
        <taxon>Streptophyta</taxon>
        <taxon>Embryophyta</taxon>
        <taxon>Tracheophyta</taxon>
        <taxon>Spermatophyta</taxon>
        <taxon>Magnoliopsida</taxon>
        <taxon>eudicotyledons</taxon>
        <taxon>Gunneridae</taxon>
        <taxon>Pentapetalae</taxon>
        <taxon>rosids</taxon>
        <taxon>fabids</taxon>
        <taxon>Fabales</taxon>
        <taxon>Fabaceae</taxon>
        <taxon>Papilionoideae</taxon>
        <taxon>50 kb inversion clade</taxon>
        <taxon>NPAAA clade</taxon>
        <taxon>Hologalegina</taxon>
        <taxon>robinioid clade</taxon>
        <taxon>Loteae</taxon>
        <taxon>Lotus</taxon>
    </lineage>
</organism>
<protein>
    <submittedName>
        <fullName evidence="1">Uncharacterized protein</fullName>
    </submittedName>
</protein>
<evidence type="ECO:0000313" key="1">
    <source>
        <dbReference type="EMBL" id="AFK45394.1"/>
    </source>
</evidence>
<reference evidence="1" key="1">
    <citation type="submission" date="2012-05" db="EMBL/GenBank/DDBJ databases">
        <authorList>
            <person name="Krishnakumar V."/>
            <person name="Cheung F."/>
            <person name="Xiao Y."/>
            <person name="Chan A."/>
            <person name="Moskal W.A."/>
            <person name="Town C.D."/>
        </authorList>
    </citation>
    <scope>NUCLEOTIDE SEQUENCE</scope>
</reference>
<sequence>MTEDCFFCRVCLISIADNATKLKYALKPIYTLDQSWMNRIMLSIYCIFPWMSF</sequence>
<name>I3SYQ2_LOTJA</name>
<dbReference type="AlphaFoldDB" id="I3SYQ2"/>
<proteinExistence type="evidence at transcript level"/>
<accession>I3SYQ2</accession>
<dbReference type="EMBL" id="BT145600">
    <property type="protein sequence ID" value="AFK45394.1"/>
    <property type="molecule type" value="mRNA"/>
</dbReference>